<dbReference type="AlphaFoldDB" id="E1YGR9"/>
<reference evidence="1" key="1">
    <citation type="journal article" date="2011" name="Environ. Microbiol.">
        <title>Genomic insights into the metabolic potential of the polycyclic aromatic hydrocarbon degrading sulfate-reducing Deltaproteobacterium N47.</title>
        <authorList>
            <person name="Bergmann F."/>
            <person name="Selesi D."/>
            <person name="Weinmaier T."/>
            <person name="Tischler P."/>
            <person name="Rattei T."/>
            <person name="Meckenstock R.U."/>
        </authorList>
    </citation>
    <scope>NUCLEOTIDE SEQUENCE</scope>
</reference>
<accession>E1YGR9</accession>
<sequence>MHPLCFLSRLCGGELAELKERQTSIFLSRLCGGEPKD</sequence>
<dbReference type="EMBL" id="FR695873">
    <property type="protein sequence ID" value="CBX29763.1"/>
    <property type="molecule type" value="Genomic_DNA"/>
</dbReference>
<gene>
    <name evidence="1" type="ORF">N47_F14580</name>
</gene>
<organism evidence="1">
    <name type="scientific">uncultured Desulfobacterium sp</name>
    <dbReference type="NCBI Taxonomy" id="201089"/>
    <lineage>
        <taxon>Bacteria</taxon>
        <taxon>Pseudomonadati</taxon>
        <taxon>Thermodesulfobacteriota</taxon>
        <taxon>Desulfobacteria</taxon>
        <taxon>Desulfobacterales</taxon>
        <taxon>Desulfobacteriaceae</taxon>
        <taxon>Desulfobacterium</taxon>
        <taxon>environmental samples</taxon>
    </lineage>
</organism>
<protein>
    <submittedName>
        <fullName evidence="1">Uncharacterized protein</fullName>
    </submittedName>
</protein>
<evidence type="ECO:0000313" key="1">
    <source>
        <dbReference type="EMBL" id="CBX29763.1"/>
    </source>
</evidence>
<name>E1YGR9_9BACT</name>
<proteinExistence type="predicted"/>